<dbReference type="GO" id="GO:0006526">
    <property type="term" value="P:L-arginine biosynthetic process"/>
    <property type="evidence" value="ECO:0007669"/>
    <property type="project" value="UniProtKB-UniPathway"/>
</dbReference>
<sequence>MSDEAYSGLRRPPTRAARHGAIQQALSNSVITSQQQLAAVLATQGIEVTQATLSRDLDEMHASKQRQSDGSFAYVVPESTVSGEFPKVHLAFDDEHDAEHSALNRYEQQLSRTLTGLVTSVATAQNLVVIHTPSGAAQYVASVLDRQSIQGVVGTIAGDDTVMAIAADVDTAQEKAEWFLLLASGGESAHMSSKQKG</sequence>
<dbReference type="Pfam" id="PF02863">
    <property type="entry name" value="Arg_repressor_C"/>
    <property type="match status" value="1"/>
</dbReference>
<name>A0A261G332_9BIFI</name>
<dbReference type="SUPFAM" id="SSF55252">
    <property type="entry name" value="C-terminal domain of arginine repressor"/>
    <property type="match status" value="1"/>
</dbReference>
<accession>A0A261G332</accession>
<dbReference type="PANTHER" id="PTHR34471:SF1">
    <property type="entry name" value="ARGININE REPRESSOR"/>
    <property type="match status" value="1"/>
</dbReference>
<keyword evidence="3 8" id="KW-0963">Cytoplasm</keyword>
<comment type="caution">
    <text evidence="11">The sequence shown here is derived from an EMBL/GenBank/DDBJ whole genome shotgun (WGS) entry which is preliminary data.</text>
</comment>
<keyword evidence="7 8" id="KW-0804">Transcription</keyword>
<dbReference type="PANTHER" id="PTHR34471">
    <property type="entry name" value="ARGININE REPRESSOR"/>
    <property type="match status" value="1"/>
</dbReference>
<dbReference type="GO" id="GO:0051259">
    <property type="term" value="P:protein complex oligomerization"/>
    <property type="evidence" value="ECO:0007669"/>
    <property type="project" value="InterPro"/>
</dbReference>
<proteinExistence type="inferred from homology"/>
<evidence type="ECO:0000313" key="11">
    <source>
        <dbReference type="EMBL" id="OZG65426.1"/>
    </source>
</evidence>
<dbReference type="HAMAP" id="MF_00173">
    <property type="entry name" value="Arg_repressor"/>
    <property type="match status" value="1"/>
</dbReference>
<feature type="domain" description="Arginine repressor DNA-binding" evidence="9">
    <location>
        <begin position="15"/>
        <end position="79"/>
    </location>
</feature>
<evidence type="ECO:0000256" key="8">
    <source>
        <dbReference type="HAMAP-Rule" id="MF_00173"/>
    </source>
</evidence>
<evidence type="ECO:0000256" key="2">
    <source>
        <dbReference type="ARBA" id="ARBA00008316"/>
    </source>
</evidence>
<keyword evidence="12" id="KW-1185">Reference proteome</keyword>
<evidence type="ECO:0000256" key="3">
    <source>
        <dbReference type="ARBA" id="ARBA00022490"/>
    </source>
</evidence>
<dbReference type="PRINTS" id="PR01467">
    <property type="entry name" value="ARGREPRESSOR"/>
</dbReference>
<dbReference type="GeneID" id="98296274"/>
<dbReference type="SUPFAM" id="SSF46785">
    <property type="entry name" value="Winged helix' DNA-binding domain"/>
    <property type="match status" value="1"/>
</dbReference>
<dbReference type="Proteomes" id="UP000216451">
    <property type="component" value="Unassembled WGS sequence"/>
</dbReference>
<dbReference type="GO" id="GO:0005737">
    <property type="term" value="C:cytoplasm"/>
    <property type="evidence" value="ECO:0007669"/>
    <property type="project" value="UniProtKB-SubCell"/>
</dbReference>
<keyword evidence="4 8" id="KW-0678">Repressor</keyword>
<dbReference type="GO" id="GO:0034618">
    <property type="term" value="F:arginine binding"/>
    <property type="evidence" value="ECO:0007669"/>
    <property type="project" value="InterPro"/>
</dbReference>
<dbReference type="InterPro" id="IPR020900">
    <property type="entry name" value="Arg_repress_DNA-bd"/>
</dbReference>
<comment type="pathway">
    <text evidence="8">Amino-acid biosynthesis; L-arginine biosynthesis [regulation].</text>
</comment>
<keyword evidence="8" id="KW-0055">Arginine biosynthesis</keyword>
<evidence type="ECO:0000313" key="12">
    <source>
        <dbReference type="Proteomes" id="UP000216451"/>
    </source>
</evidence>
<evidence type="ECO:0000256" key="7">
    <source>
        <dbReference type="ARBA" id="ARBA00023163"/>
    </source>
</evidence>
<dbReference type="InterPro" id="IPR036251">
    <property type="entry name" value="Arg_repress_C_sf"/>
</dbReference>
<dbReference type="InterPro" id="IPR036388">
    <property type="entry name" value="WH-like_DNA-bd_sf"/>
</dbReference>
<evidence type="ECO:0000256" key="1">
    <source>
        <dbReference type="ARBA" id="ARBA00004496"/>
    </source>
</evidence>
<dbReference type="EMBL" id="MWXA01000008">
    <property type="protein sequence ID" value="OZG65426.1"/>
    <property type="molecule type" value="Genomic_DNA"/>
</dbReference>
<comment type="subcellular location">
    <subcellularLocation>
        <location evidence="1 8">Cytoplasm</location>
    </subcellularLocation>
</comment>
<dbReference type="InterPro" id="IPR001669">
    <property type="entry name" value="Arg_repress"/>
</dbReference>
<dbReference type="GO" id="GO:0003700">
    <property type="term" value="F:DNA-binding transcription factor activity"/>
    <property type="evidence" value="ECO:0007669"/>
    <property type="project" value="UniProtKB-UniRule"/>
</dbReference>
<keyword evidence="5 8" id="KW-0805">Transcription regulation</keyword>
<protein>
    <recommendedName>
        <fullName evidence="8">Arginine repressor</fullName>
    </recommendedName>
</protein>
<dbReference type="InterPro" id="IPR036390">
    <property type="entry name" value="WH_DNA-bd_sf"/>
</dbReference>
<gene>
    <name evidence="8" type="primary">argR</name>
    <name evidence="11" type="ORF">BAQU_1609</name>
</gene>
<keyword evidence="6 8" id="KW-0238">DNA-binding</keyword>
<dbReference type="UniPathway" id="UPA00068"/>
<organism evidence="11 12">
    <name type="scientific">Bifidobacterium aquikefiri</name>
    <dbReference type="NCBI Taxonomy" id="1653207"/>
    <lineage>
        <taxon>Bacteria</taxon>
        <taxon>Bacillati</taxon>
        <taxon>Actinomycetota</taxon>
        <taxon>Actinomycetes</taxon>
        <taxon>Bifidobacteriales</taxon>
        <taxon>Bifidobacteriaceae</taxon>
        <taxon>Bifidobacterium</taxon>
    </lineage>
</organism>
<dbReference type="OrthoDB" id="7060358at2"/>
<dbReference type="Pfam" id="PF01316">
    <property type="entry name" value="Arg_repressor"/>
    <property type="match status" value="1"/>
</dbReference>
<evidence type="ECO:0000256" key="5">
    <source>
        <dbReference type="ARBA" id="ARBA00023015"/>
    </source>
</evidence>
<evidence type="ECO:0000256" key="4">
    <source>
        <dbReference type="ARBA" id="ARBA00022491"/>
    </source>
</evidence>
<dbReference type="RefSeq" id="WP_094694591.1">
    <property type="nucleotide sequence ID" value="NZ_JBDNSG010000011.1"/>
</dbReference>
<evidence type="ECO:0000256" key="6">
    <source>
        <dbReference type="ARBA" id="ARBA00023125"/>
    </source>
</evidence>
<dbReference type="AlphaFoldDB" id="A0A261G332"/>
<evidence type="ECO:0000259" key="10">
    <source>
        <dbReference type="Pfam" id="PF02863"/>
    </source>
</evidence>
<reference evidence="11 12" key="1">
    <citation type="journal article" date="2017" name="BMC Genomics">
        <title>Comparative genomic and phylogenomic analyses of the Bifidobacteriaceae family.</title>
        <authorList>
            <person name="Lugli G.A."/>
            <person name="Milani C."/>
            <person name="Turroni F."/>
            <person name="Duranti S."/>
            <person name="Mancabelli L."/>
            <person name="Mangifesta M."/>
            <person name="Ferrario C."/>
            <person name="Modesto M."/>
            <person name="Mattarelli P."/>
            <person name="Jiri K."/>
            <person name="van Sinderen D."/>
            <person name="Ventura M."/>
        </authorList>
    </citation>
    <scope>NUCLEOTIDE SEQUENCE [LARGE SCALE GENOMIC DNA]</scope>
    <source>
        <strain evidence="11 12">LMG 28769</strain>
    </source>
</reference>
<dbReference type="GO" id="GO:1900079">
    <property type="term" value="P:regulation of arginine biosynthetic process"/>
    <property type="evidence" value="ECO:0007669"/>
    <property type="project" value="UniProtKB-UniRule"/>
</dbReference>
<dbReference type="GO" id="GO:0003677">
    <property type="term" value="F:DNA binding"/>
    <property type="evidence" value="ECO:0007669"/>
    <property type="project" value="UniProtKB-KW"/>
</dbReference>
<dbReference type="Gene3D" id="3.30.1360.40">
    <property type="match status" value="1"/>
</dbReference>
<comment type="function">
    <text evidence="8">Regulates arginine biosynthesis genes.</text>
</comment>
<comment type="similarity">
    <text evidence="2 8">Belongs to the ArgR family.</text>
</comment>
<dbReference type="Gene3D" id="1.10.10.10">
    <property type="entry name" value="Winged helix-like DNA-binding domain superfamily/Winged helix DNA-binding domain"/>
    <property type="match status" value="1"/>
</dbReference>
<keyword evidence="8" id="KW-0028">Amino-acid biosynthesis</keyword>
<feature type="domain" description="Arginine repressor C-terminal" evidence="10">
    <location>
        <begin position="116"/>
        <end position="179"/>
    </location>
</feature>
<dbReference type="InterPro" id="IPR020899">
    <property type="entry name" value="Arg_repress_C"/>
</dbReference>
<evidence type="ECO:0000259" key="9">
    <source>
        <dbReference type="Pfam" id="PF01316"/>
    </source>
</evidence>